<sequence length="722" mass="79701">MKICSLYQNNLKFQPFLGQFWGGGGHHGGGNRGGGGWGGWDGGGRGHHGGGGLGYQGYGYGSDICAGARRGQQQPQYQQVQHQQQPQYQQQPQQHYQYPSYNQYPTSYNQYPEQGGYYQPKPAPTPTQVQPQPQPSVNYLTNLPTPTTCPYPDTRDTDIFEQKCLFPNEYSQVSCTSRGSSIPAGTSAILTCKSPKYYSSTGDILVEVCKTGTWQGDTKSLTCKIKSEPVAQPQPPPTKFVQYEQQPQQSNQDYIVDYVRKPVENSKPQYTNNYTPTEAPSRWISAPQTSQPQPPPPPVYAYAPTSTSTTTTTTTTTPKPTTTTTTTTRRPYVDWRNVGNSNENQYPEYSNNSLSNKGGMCPSLKLKPGVILECLSKKQRQSGSGYLVSVSDCQEPQIEETDATYKCQMYYEPVTGVTTQYRKCKEGGVWTGSDDGFICTLECGKQNPTGRLPLITFGEVAVLGAFPWHAALFVRDRDPKFTNACGGTLISAKAILTAAHCVNLPYSSLLRNVSDLRVDLGRYYREKDDPYVQKFNVEKVVGHPAYNPWIYESDIAIVILKEKAQIGFHVRPICYPKSQNAAFDELQLADGSWATVVGWGVDETGDAPDELRSAKLKVIGYRECIDSFEESDTGSLLAKSTTFCAGNNNGTNVCRGDSGSGAYFGVKTSEGLTRWYLQGLVSVGINVSQLDKKCDPEKVAIFTRISPYSDWIVRVLSENDAL</sequence>
<dbReference type="Gene3D" id="2.40.10.10">
    <property type="entry name" value="Trypsin-like serine proteases"/>
    <property type="match status" value="1"/>
</dbReference>
<organism evidence="3 4">
    <name type="scientific">Orchesella dallaii</name>
    <dbReference type="NCBI Taxonomy" id="48710"/>
    <lineage>
        <taxon>Eukaryota</taxon>
        <taxon>Metazoa</taxon>
        <taxon>Ecdysozoa</taxon>
        <taxon>Arthropoda</taxon>
        <taxon>Hexapoda</taxon>
        <taxon>Collembola</taxon>
        <taxon>Entomobryomorpha</taxon>
        <taxon>Entomobryoidea</taxon>
        <taxon>Orchesellidae</taxon>
        <taxon>Orchesellinae</taxon>
        <taxon>Orchesella</taxon>
    </lineage>
</organism>
<gene>
    <name evidence="3" type="ORF">ODALV1_LOCUS7470</name>
</gene>
<evidence type="ECO:0000259" key="2">
    <source>
        <dbReference type="PROSITE" id="PS50240"/>
    </source>
</evidence>
<feature type="domain" description="Peptidase S1" evidence="2">
    <location>
        <begin position="455"/>
        <end position="717"/>
    </location>
</feature>
<feature type="region of interest" description="Disordered" evidence="1">
    <location>
        <begin position="69"/>
        <end position="143"/>
    </location>
</feature>
<feature type="compositionally biased region" description="Low complexity" evidence="1">
    <location>
        <begin position="72"/>
        <end position="105"/>
    </location>
</feature>
<dbReference type="EMBL" id="CAXLJM020000023">
    <property type="protein sequence ID" value="CAL8089768.1"/>
    <property type="molecule type" value="Genomic_DNA"/>
</dbReference>
<dbReference type="InterPro" id="IPR009003">
    <property type="entry name" value="Peptidase_S1_PA"/>
</dbReference>
<dbReference type="PANTHER" id="PTHR24260:SF143">
    <property type="entry name" value="SERINE PROTEASE GD-LIKE PROTEIN"/>
    <property type="match status" value="1"/>
</dbReference>
<evidence type="ECO:0000313" key="4">
    <source>
        <dbReference type="Proteomes" id="UP001642540"/>
    </source>
</evidence>
<feature type="compositionally biased region" description="Low complexity" evidence="1">
    <location>
        <begin position="300"/>
        <end position="327"/>
    </location>
</feature>
<evidence type="ECO:0000313" key="3">
    <source>
        <dbReference type="EMBL" id="CAL8089768.1"/>
    </source>
</evidence>
<dbReference type="SUPFAM" id="SSF50494">
    <property type="entry name" value="Trypsin-like serine proteases"/>
    <property type="match status" value="1"/>
</dbReference>
<dbReference type="InterPro" id="IPR001254">
    <property type="entry name" value="Trypsin_dom"/>
</dbReference>
<accession>A0ABP1Q9J5</accession>
<feature type="compositionally biased region" description="Polar residues" evidence="1">
    <location>
        <begin position="266"/>
        <end position="278"/>
    </location>
</feature>
<evidence type="ECO:0000256" key="1">
    <source>
        <dbReference type="SAM" id="MobiDB-lite"/>
    </source>
</evidence>
<dbReference type="CDD" id="cd00190">
    <property type="entry name" value="Tryp_SPc"/>
    <property type="match status" value="1"/>
</dbReference>
<dbReference type="PROSITE" id="PS50240">
    <property type="entry name" value="TRYPSIN_DOM"/>
    <property type="match status" value="1"/>
</dbReference>
<name>A0ABP1Q9J5_9HEXA</name>
<dbReference type="InterPro" id="IPR043504">
    <property type="entry name" value="Peptidase_S1_PA_chymotrypsin"/>
</dbReference>
<dbReference type="InterPro" id="IPR001314">
    <property type="entry name" value="Peptidase_S1A"/>
</dbReference>
<proteinExistence type="predicted"/>
<keyword evidence="4" id="KW-1185">Reference proteome</keyword>
<dbReference type="SUPFAM" id="SSF81995">
    <property type="entry name" value="beta-sandwich domain of Sec23/24"/>
    <property type="match status" value="1"/>
</dbReference>
<protein>
    <recommendedName>
        <fullName evidence="2">Peptidase S1 domain-containing protein</fullName>
    </recommendedName>
</protein>
<reference evidence="3 4" key="1">
    <citation type="submission" date="2024-08" db="EMBL/GenBank/DDBJ databases">
        <authorList>
            <person name="Cucini C."/>
            <person name="Frati F."/>
        </authorList>
    </citation>
    <scope>NUCLEOTIDE SEQUENCE [LARGE SCALE GENOMIC DNA]</scope>
</reference>
<comment type="caution">
    <text evidence="3">The sequence shown here is derived from an EMBL/GenBank/DDBJ whole genome shotgun (WGS) entry which is preliminary data.</text>
</comment>
<dbReference type="Pfam" id="PF00089">
    <property type="entry name" value="Trypsin"/>
    <property type="match status" value="1"/>
</dbReference>
<dbReference type="SMART" id="SM00020">
    <property type="entry name" value="Tryp_SPc"/>
    <property type="match status" value="1"/>
</dbReference>
<dbReference type="Proteomes" id="UP001642540">
    <property type="component" value="Unassembled WGS sequence"/>
</dbReference>
<feature type="region of interest" description="Disordered" evidence="1">
    <location>
        <begin position="263"/>
        <end position="327"/>
    </location>
</feature>
<dbReference type="InterPro" id="IPR051333">
    <property type="entry name" value="CLIP_Serine_Protease"/>
</dbReference>
<dbReference type="PANTHER" id="PTHR24260">
    <property type="match status" value="1"/>
</dbReference>
<dbReference type="InterPro" id="IPR018114">
    <property type="entry name" value="TRYPSIN_HIS"/>
</dbReference>
<dbReference type="PROSITE" id="PS00134">
    <property type="entry name" value="TRYPSIN_HIS"/>
    <property type="match status" value="1"/>
</dbReference>
<dbReference type="PRINTS" id="PR00722">
    <property type="entry name" value="CHYMOTRYPSIN"/>
</dbReference>